<feature type="coiled-coil region" evidence="1">
    <location>
        <begin position="308"/>
        <end position="342"/>
    </location>
</feature>
<dbReference type="AlphaFoldDB" id="A0A1R2AZ45"/>
<name>A0A1R2AZ45_9CILI</name>
<feature type="coiled-coil region" evidence="1">
    <location>
        <begin position="155"/>
        <end position="182"/>
    </location>
</feature>
<dbReference type="EMBL" id="MPUH01001155">
    <property type="protein sequence ID" value="OMJ69803.1"/>
    <property type="molecule type" value="Genomic_DNA"/>
</dbReference>
<organism evidence="2 3">
    <name type="scientific">Stentor coeruleus</name>
    <dbReference type="NCBI Taxonomy" id="5963"/>
    <lineage>
        <taxon>Eukaryota</taxon>
        <taxon>Sar</taxon>
        <taxon>Alveolata</taxon>
        <taxon>Ciliophora</taxon>
        <taxon>Postciliodesmatophora</taxon>
        <taxon>Heterotrichea</taxon>
        <taxon>Heterotrichida</taxon>
        <taxon>Stentoridae</taxon>
        <taxon>Stentor</taxon>
    </lineage>
</organism>
<proteinExistence type="predicted"/>
<keyword evidence="3" id="KW-1185">Reference proteome</keyword>
<reference evidence="2 3" key="1">
    <citation type="submission" date="2016-11" db="EMBL/GenBank/DDBJ databases">
        <title>The macronuclear genome of Stentor coeruleus: a giant cell with tiny introns.</title>
        <authorList>
            <person name="Slabodnick M."/>
            <person name="Ruby J.G."/>
            <person name="Reiff S.B."/>
            <person name="Swart E.C."/>
            <person name="Gosai S."/>
            <person name="Prabakaran S."/>
            <person name="Witkowska E."/>
            <person name="Larue G.E."/>
            <person name="Fisher S."/>
            <person name="Freeman R.M."/>
            <person name="Gunawardena J."/>
            <person name="Chu W."/>
            <person name="Stover N.A."/>
            <person name="Gregory B.D."/>
            <person name="Nowacki M."/>
            <person name="Derisi J."/>
            <person name="Roy S.W."/>
            <person name="Marshall W.F."/>
            <person name="Sood P."/>
        </authorList>
    </citation>
    <scope>NUCLEOTIDE SEQUENCE [LARGE SCALE GENOMIC DNA]</scope>
    <source>
        <strain evidence="2">WM001</strain>
    </source>
</reference>
<evidence type="ECO:0000313" key="2">
    <source>
        <dbReference type="EMBL" id="OMJ69803.1"/>
    </source>
</evidence>
<dbReference type="Proteomes" id="UP000187209">
    <property type="component" value="Unassembled WGS sequence"/>
</dbReference>
<keyword evidence="1" id="KW-0175">Coiled coil</keyword>
<protein>
    <submittedName>
        <fullName evidence="2">Uncharacterized protein</fullName>
    </submittedName>
</protein>
<evidence type="ECO:0000256" key="1">
    <source>
        <dbReference type="SAM" id="Coils"/>
    </source>
</evidence>
<sequence length="730" mass="87513">MQDSNFELFYSHTEGDEGSSFSPGYRTGKQRYPILQKQAYRPKYIRCTKSPLEDKLNLSSQNFCESCIKHMRKNEELSKQNKFLSEKCLTTERHLKQYDNLLEIKDYRLQQQELALKKDIEIFSMEKEKFLKDKEFFEELRTEFFKDHEGDLISSEQLESKFEELAEKKRELVEILKNIETKSYELNKKEENQGIYDKYKERLIISREQDIQRLMGQEQMYESRSSTPVFNKKSESVAYRKYSVNEKTQDSNINLLELFEIKAKIEKEQKELHAIIDQKTQDLEIREKKLAVDKESLEFTQERVAEELESIDQLKIILNTQMKNLERERALLHQNYNEKLKAFMIFDKKNQKFESKDKVHRKNSSIDDLRSYTEPKDVTFRENPNNPENLLKEYEMKYKDCEFKLKETEDKNQQIEAKFKQQEETLKEFIEKVHTYEIKFKEHENHNKEFESKMKNYQVEIDFYKNQLNSTETKREEQLKLTSQLSEKIKSIKTKKRDIKKKVLELEKNLKNYSEGLSTRSYNEECCIKCLDLEKKYTDSGDKIIELNEKNKNLEQKLGKLIQINAELQKTAEEYRAEIMSMEERVFTLENCTEAPDTYTTKVKMMSEELQMKLNQIKTKENELKALEKHLMREKESIDAAAQFVKNINEDLDIQKQSLIKEKNTVENQKLCLEEIEKKQQEKAKFLQTKQEELVLFREKLCEREKFFQHKGQRLSMPDIPSLNLSFLDT</sequence>
<accession>A0A1R2AZ45</accession>
<feature type="coiled-coil region" evidence="1">
    <location>
        <begin position="391"/>
        <end position="669"/>
    </location>
</feature>
<comment type="caution">
    <text evidence="2">The sequence shown here is derived from an EMBL/GenBank/DDBJ whole genome shotgun (WGS) entry which is preliminary data.</text>
</comment>
<evidence type="ECO:0000313" key="3">
    <source>
        <dbReference type="Proteomes" id="UP000187209"/>
    </source>
</evidence>
<gene>
    <name evidence="2" type="ORF">SteCoe_32365</name>
</gene>